<dbReference type="EMBL" id="OY288114">
    <property type="protein sequence ID" value="CAJ0879378.1"/>
    <property type="molecule type" value="Genomic_DNA"/>
</dbReference>
<proteinExistence type="predicted"/>
<reference evidence="1" key="1">
    <citation type="submission" date="2023-07" db="EMBL/GenBank/DDBJ databases">
        <authorList>
            <person name="Pelsma A.J. K."/>
        </authorList>
    </citation>
    <scope>NUCLEOTIDE SEQUENCE</scope>
</reference>
<organism evidence="1">
    <name type="scientific">freshwater sediment metagenome</name>
    <dbReference type="NCBI Taxonomy" id="556182"/>
    <lineage>
        <taxon>unclassified sequences</taxon>
        <taxon>metagenomes</taxon>
        <taxon>ecological metagenomes</taxon>
    </lineage>
</organism>
<sequence length="144" mass="14982">MRAKLSLVLFSAGALAGCVSNGTMLPGTLASQNGRTLSFEIEKAPRSGAVRATDPVTGEQFAGQYTGIVETVSAHSNGFATAGNATAFGFRRSTVVSSVADANAFLNGDKGTMLTCTMKIENDITPHGIGQCQDNKGVNYQLQF</sequence>
<name>A0AA48M3X8_9ZZZZ</name>
<protein>
    <submittedName>
        <fullName evidence="1">Uncharacterized protein</fullName>
    </submittedName>
</protein>
<dbReference type="PROSITE" id="PS51257">
    <property type="entry name" value="PROKAR_LIPOPROTEIN"/>
    <property type="match status" value="1"/>
</dbReference>
<dbReference type="AlphaFoldDB" id="A0AA48M3X8"/>
<gene>
    <name evidence="1" type="ORF">AMST5_03055</name>
</gene>
<evidence type="ECO:0000313" key="1">
    <source>
        <dbReference type="EMBL" id="CAJ0879378.1"/>
    </source>
</evidence>
<accession>A0AA48M3X8</accession>